<protein>
    <recommendedName>
        <fullName evidence="3">WGR domain-containing protein</fullName>
    </recommendedName>
</protein>
<dbReference type="RefSeq" id="WP_390358110.1">
    <property type="nucleotide sequence ID" value="NZ_JBHUIZ010000018.1"/>
</dbReference>
<proteinExistence type="predicted"/>
<dbReference type="Proteomes" id="UP001281447">
    <property type="component" value="Unassembled WGS sequence"/>
</dbReference>
<evidence type="ECO:0008006" key="3">
    <source>
        <dbReference type="Google" id="ProtNLM"/>
    </source>
</evidence>
<dbReference type="EMBL" id="JAWDIP010000003">
    <property type="protein sequence ID" value="MDY0395798.1"/>
    <property type="molecule type" value="Genomic_DNA"/>
</dbReference>
<accession>A0ABU5C8Z7</accession>
<evidence type="ECO:0000313" key="2">
    <source>
        <dbReference type="Proteomes" id="UP001281447"/>
    </source>
</evidence>
<keyword evidence="2" id="KW-1185">Reference proteome</keyword>
<name>A0ABU5C8Z7_9BACI</name>
<gene>
    <name evidence="1" type="ORF">RWE15_17025</name>
</gene>
<organism evidence="1 2">
    <name type="scientific">Tigheibacillus halophilus</name>
    <dbReference type="NCBI Taxonomy" id="361280"/>
    <lineage>
        <taxon>Bacteria</taxon>
        <taxon>Bacillati</taxon>
        <taxon>Bacillota</taxon>
        <taxon>Bacilli</taxon>
        <taxon>Bacillales</taxon>
        <taxon>Bacillaceae</taxon>
        <taxon>Tigheibacillus</taxon>
    </lineage>
</organism>
<reference evidence="1 2" key="1">
    <citation type="submission" date="2023-10" db="EMBL/GenBank/DDBJ databases">
        <title>Virgibacillus halophilus 5B73C genome.</title>
        <authorList>
            <person name="Miliotis G."/>
            <person name="Sengupta P."/>
            <person name="Hameed A."/>
            <person name="Chuvochina M."/>
            <person name="Mcdonagh F."/>
            <person name="Simpson A.C."/>
            <person name="Singh N.K."/>
            <person name="Rekha P.D."/>
            <person name="Raman K."/>
            <person name="Hugenholtz P."/>
            <person name="Venkateswaran K."/>
        </authorList>
    </citation>
    <scope>NUCLEOTIDE SEQUENCE [LARGE SCALE GENOMIC DNA]</scope>
    <source>
        <strain evidence="1 2">5B73C</strain>
    </source>
</reference>
<evidence type="ECO:0000313" key="1">
    <source>
        <dbReference type="EMBL" id="MDY0395798.1"/>
    </source>
</evidence>
<comment type="caution">
    <text evidence="1">The sequence shown here is derived from an EMBL/GenBank/DDBJ whole genome shotgun (WGS) entry which is preliminary data.</text>
</comment>
<sequence>MVSCLVLYHPEITIMTKCKMLRFHFHEKEYEIAVENNNSVCIYLWNIEKNQLYQAAMLFEHEGLSTGYGFGKDKSEAHRRAWQILFKRALEEGKKKGQQAGGEYSE</sequence>